<dbReference type="RefSeq" id="WP_380727744.1">
    <property type="nucleotide sequence ID" value="NZ_JBHTLK010000207.1"/>
</dbReference>
<sequence length="158" mass="16099">LLAALAAAVPRGGRVLELGTGAGVGVAWLVSGLGDRADATVTTVELDGDLAAEVAAGGLPDWAEVVAGDAEALLPDLGRFDLVFADAVAGKWTGLHLTLDALRPGGVLVVDDMDLSRYTEPEHRASVTAVRIALTTDPRLATVELPVGTGIVLATRRG</sequence>
<dbReference type="PANTHER" id="PTHR43167">
    <property type="entry name" value="PUTATIVE (AFU_ORTHOLOGUE AFUA_6G01830)-RELATED"/>
    <property type="match status" value="1"/>
</dbReference>
<evidence type="ECO:0000313" key="1">
    <source>
        <dbReference type="EMBL" id="MFD1151072.1"/>
    </source>
</evidence>
<dbReference type="GO" id="GO:0032259">
    <property type="term" value="P:methylation"/>
    <property type="evidence" value="ECO:0007669"/>
    <property type="project" value="UniProtKB-KW"/>
</dbReference>
<gene>
    <name evidence="1" type="ORF">ACFQ3T_28425</name>
</gene>
<evidence type="ECO:0000313" key="2">
    <source>
        <dbReference type="Proteomes" id="UP001597168"/>
    </source>
</evidence>
<dbReference type="SUPFAM" id="SSF53335">
    <property type="entry name" value="S-adenosyl-L-methionine-dependent methyltransferases"/>
    <property type="match status" value="1"/>
</dbReference>
<comment type="caution">
    <text evidence="1">The sequence shown here is derived from an EMBL/GenBank/DDBJ whole genome shotgun (WGS) entry which is preliminary data.</text>
</comment>
<dbReference type="Gene3D" id="3.40.50.150">
    <property type="entry name" value="Vaccinia Virus protein VP39"/>
    <property type="match status" value="1"/>
</dbReference>
<protein>
    <submittedName>
        <fullName evidence="1">O-methyltransferase</fullName>
        <ecNumber evidence="1">2.1.1.-</ecNumber>
    </submittedName>
</protein>
<dbReference type="PANTHER" id="PTHR43167:SF1">
    <property type="entry name" value="PUTATIVE (AFU_ORTHOLOGUE AFUA_6G01830)-RELATED"/>
    <property type="match status" value="1"/>
</dbReference>
<name>A0ABW3R1Z8_9PSEU</name>
<accession>A0ABW3R1Z8</accession>
<dbReference type="Proteomes" id="UP001597168">
    <property type="component" value="Unassembled WGS sequence"/>
</dbReference>
<keyword evidence="1" id="KW-0489">Methyltransferase</keyword>
<reference evidence="2" key="1">
    <citation type="journal article" date="2019" name="Int. J. Syst. Evol. Microbiol.">
        <title>The Global Catalogue of Microorganisms (GCM) 10K type strain sequencing project: providing services to taxonomists for standard genome sequencing and annotation.</title>
        <authorList>
            <consortium name="The Broad Institute Genomics Platform"/>
            <consortium name="The Broad Institute Genome Sequencing Center for Infectious Disease"/>
            <person name="Wu L."/>
            <person name="Ma J."/>
        </authorList>
    </citation>
    <scope>NUCLEOTIDE SEQUENCE [LARGE SCALE GENOMIC DNA]</scope>
    <source>
        <strain evidence="2">CCUG 60214</strain>
    </source>
</reference>
<keyword evidence="1" id="KW-0808">Transferase</keyword>
<dbReference type="CDD" id="cd02440">
    <property type="entry name" value="AdoMet_MTases"/>
    <property type="match status" value="1"/>
</dbReference>
<keyword evidence="2" id="KW-1185">Reference proteome</keyword>
<dbReference type="EC" id="2.1.1.-" evidence="1"/>
<dbReference type="GO" id="GO:0008168">
    <property type="term" value="F:methyltransferase activity"/>
    <property type="evidence" value="ECO:0007669"/>
    <property type="project" value="UniProtKB-KW"/>
</dbReference>
<dbReference type="InterPro" id="IPR029063">
    <property type="entry name" value="SAM-dependent_MTases_sf"/>
</dbReference>
<organism evidence="1 2">
    <name type="scientific">Saccharothrix hoggarensis</name>
    <dbReference type="NCBI Taxonomy" id="913853"/>
    <lineage>
        <taxon>Bacteria</taxon>
        <taxon>Bacillati</taxon>
        <taxon>Actinomycetota</taxon>
        <taxon>Actinomycetes</taxon>
        <taxon>Pseudonocardiales</taxon>
        <taxon>Pseudonocardiaceae</taxon>
        <taxon>Saccharothrix</taxon>
    </lineage>
</organism>
<feature type="non-terminal residue" evidence="1">
    <location>
        <position position="1"/>
    </location>
</feature>
<dbReference type="Pfam" id="PF13578">
    <property type="entry name" value="Methyltransf_24"/>
    <property type="match status" value="1"/>
</dbReference>
<dbReference type="EMBL" id="JBHTLK010000207">
    <property type="protein sequence ID" value="MFD1151072.1"/>
    <property type="molecule type" value="Genomic_DNA"/>
</dbReference>
<proteinExistence type="predicted"/>